<gene>
    <name evidence="2" type="ORF">METZ01_LOCUS375933</name>
</gene>
<dbReference type="NCBIfam" id="TIGR00149">
    <property type="entry name" value="TIGR00149_YjbQ"/>
    <property type="match status" value="1"/>
</dbReference>
<organism evidence="2">
    <name type="scientific">marine metagenome</name>
    <dbReference type="NCBI Taxonomy" id="408172"/>
    <lineage>
        <taxon>unclassified sequences</taxon>
        <taxon>metagenomes</taxon>
        <taxon>ecological metagenomes</taxon>
    </lineage>
</organism>
<dbReference type="InterPro" id="IPR001602">
    <property type="entry name" value="UPF0047_YjbQ-like"/>
</dbReference>
<dbReference type="EMBL" id="UINC01137628">
    <property type="protein sequence ID" value="SVD23079.1"/>
    <property type="molecule type" value="Genomic_DNA"/>
</dbReference>
<protein>
    <recommendedName>
        <fullName evidence="3">Secondary thiamine-phosphate synthase enzyme</fullName>
    </recommendedName>
</protein>
<dbReference type="PANTHER" id="PTHR30615:SF8">
    <property type="entry name" value="UPF0047 PROTEIN C4A8.02C"/>
    <property type="match status" value="1"/>
</dbReference>
<comment type="similarity">
    <text evidence="1">Belongs to the UPF0047 family.</text>
</comment>
<dbReference type="Pfam" id="PF01894">
    <property type="entry name" value="YjbQ"/>
    <property type="match status" value="1"/>
</dbReference>
<dbReference type="PIRSF" id="PIRSF004681">
    <property type="entry name" value="UCP004681"/>
    <property type="match status" value="1"/>
</dbReference>
<reference evidence="2" key="1">
    <citation type="submission" date="2018-05" db="EMBL/GenBank/DDBJ databases">
        <authorList>
            <person name="Lanie J.A."/>
            <person name="Ng W.-L."/>
            <person name="Kazmierczak K.M."/>
            <person name="Andrzejewski T.M."/>
            <person name="Davidsen T.M."/>
            <person name="Wayne K.J."/>
            <person name="Tettelin H."/>
            <person name="Glass J.I."/>
            <person name="Rusch D."/>
            <person name="Podicherti R."/>
            <person name="Tsui H.-C.T."/>
            <person name="Winkler M.E."/>
        </authorList>
    </citation>
    <scope>NUCLEOTIDE SEQUENCE</scope>
</reference>
<evidence type="ECO:0008006" key="3">
    <source>
        <dbReference type="Google" id="ProtNLM"/>
    </source>
</evidence>
<dbReference type="SUPFAM" id="SSF111038">
    <property type="entry name" value="YjbQ-like"/>
    <property type="match status" value="1"/>
</dbReference>
<dbReference type="InterPro" id="IPR035917">
    <property type="entry name" value="YjbQ-like_sf"/>
</dbReference>
<dbReference type="Gene3D" id="2.60.120.460">
    <property type="entry name" value="YjbQ-like"/>
    <property type="match status" value="1"/>
</dbReference>
<name>A0A382TLV3_9ZZZZ</name>
<evidence type="ECO:0000313" key="2">
    <source>
        <dbReference type="EMBL" id="SVD23079.1"/>
    </source>
</evidence>
<sequence>MNVSDAVMKTYADTLTVESAVAPDFVDITMKVEECIGSSGILNGIVVVFSRHTTAAIVIQENEPLLIEDFKGLLESFAPSKGNYRHNDFDVRTVHMHEDECANGHSHCQHLILGSSESIPLVDGLMPLGEWQRIFMVELDGEKAIQVGNREVVVQILGQC</sequence>
<proteinExistence type="inferred from homology"/>
<dbReference type="PANTHER" id="PTHR30615">
    <property type="entry name" value="UNCHARACTERIZED PROTEIN YJBQ-RELATED"/>
    <property type="match status" value="1"/>
</dbReference>
<dbReference type="AlphaFoldDB" id="A0A382TLV3"/>
<evidence type="ECO:0000256" key="1">
    <source>
        <dbReference type="ARBA" id="ARBA00005534"/>
    </source>
</evidence>
<accession>A0A382TLV3</accession>